<sequence>MNILSLQRSITLKYVVALLLIALLSSASFYVLFKALEESKNTAYIVNISGKQRMLSQHIALALHRLHKDIEDSKINEGIVHNNILVQTLMADIKEMSEANRILSTGFLPNGSKVKLSRVLDETYFGDVNLKKRVDEYLESAYEIFKMSKHSDVDILIEKVDRLSELLLLDIDRVVMEYQEEGEEKLKDLRWLEVVTWVLIIIVLLLEVIFIFQPLTREIVDLYRKNESILNNLENEVLIRTMKLEDANVKLKDLALHDPLTGLRNRLTLEKDVERAISHERDHKAPYAVLMFDIDWFKDVNDTYGHDIGDRVIKEISKILKEAVRENDKVYRAGGEEFVILLNRIDYTDVSNIAEKIRKLIEQHVFSVDDISFSKTISCGLYHSSIIEGENVDHVLKLVDRALYKSKLNGRNRVTNVSLIHKK</sequence>
<reference evidence="5" key="2">
    <citation type="submission" date="2021-04" db="EMBL/GenBank/DDBJ databases">
        <title>Isolation and characterization of a novel species of the genus Sulfurimonas.</title>
        <authorList>
            <person name="Fukui M."/>
        </authorList>
    </citation>
    <scope>NUCLEOTIDE SEQUENCE</scope>
    <source>
        <strain evidence="5">H1576</strain>
    </source>
</reference>
<dbReference type="EC" id="2.7.7.65" evidence="1"/>
<dbReference type="InterPro" id="IPR050469">
    <property type="entry name" value="Diguanylate_Cyclase"/>
</dbReference>
<feature type="transmembrane region" description="Helical" evidence="3">
    <location>
        <begin position="194"/>
        <end position="215"/>
    </location>
</feature>
<dbReference type="FunFam" id="3.30.70.270:FF:000001">
    <property type="entry name" value="Diguanylate cyclase domain protein"/>
    <property type="match status" value="1"/>
</dbReference>
<evidence type="ECO:0000313" key="5">
    <source>
        <dbReference type="EMBL" id="QSZ42793.1"/>
    </source>
</evidence>
<evidence type="ECO:0000256" key="1">
    <source>
        <dbReference type="ARBA" id="ARBA00012528"/>
    </source>
</evidence>
<keyword evidence="3" id="KW-0472">Membrane</keyword>
<dbReference type="PANTHER" id="PTHR45138">
    <property type="entry name" value="REGULATORY COMPONENTS OF SENSORY TRANSDUCTION SYSTEM"/>
    <property type="match status" value="1"/>
</dbReference>
<dbReference type="SUPFAM" id="SSF55073">
    <property type="entry name" value="Nucleotide cyclase"/>
    <property type="match status" value="1"/>
</dbReference>
<keyword evidence="3" id="KW-0812">Transmembrane</keyword>
<proteinExistence type="predicted"/>
<keyword evidence="6" id="KW-1185">Reference proteome</keyword>
<dbReference type="SMART" id="SM00267">
    <property type="entry name" value="GGDEF"/>
    <property type="match status" value="1"/>
</dbReference>
<dbReference type="Pfam" id="PF00990">
    <property type="entry name" value="GGDEF"/>
    <property type="match status" value="1"/>
</dbReference>
<organism evidence="5 6">
    <name type="scientific">Sulfurimonas aquatica</name>
    <dbReference type="NCBI Taxonomy" id="2672570"/>
    <lineage>
        <taxon>Bacteria</taxon>
        <taxon>Pseudomonadati</taxon>
        <taxon>Campylobacterota</taxon>
        <taxon>Epsilonproteobacteria</taxon>
        <taxon>Campylobacterales</taxon>
        <taxon>Sulfurimonadaceae</taxon>
        <taxon>Sulfurimonas</taxon>
    </lineage>
</organism>
<gene>
    <name evidence="5" type="ORF">GJV85_11930</name>
</gene>
<evidence type="ECO:0000256" key="2">
    <source>
        <dbReference type="ARBA" id="ARBA00034247"/>
    </source>
</evidence>
<dbReference type="CDD" id="cd01949">
    <property type="entry name" value="GGDEF"/>
    <property type="match status" value="1"/>
</dbReference>
<dbReference type="InterPro" id="IPR000160">
    <property type="entry name" value="GGDEF_dom"/>
</dbReference>
<protein>
    <recommendedName>
        <fullName evidence="1">diguanylate cyclase</fullName>
        <ecNumber evidence="1">2.7.7.65</ecNumber>
    </recommendedName>
</protein>
<feature type="domain" description="GGDEF" evidence="4">
    <location>
        <begin position="285"/>
        <end position="419"/>
    </location>
</feature>
<dbReference type="PANTHER" id="PTHR45138:SF9">
    <property type="entry name" value="DIGUANYLATE CYCLASE DGCM-RELATED"/>
    <property type="match status" value="1"/>
</dbReference>
<dbReference type="RefSeq" id="WP_207561604.1">
    <property type="nucleotide sequence ID" value="NZ_CP046072.1"/>
</dbReference>
<dbReference type="NCBIfam" id="TIGR00254">
    <property type="entry name" value="GGDEF"/>
    <property type="match status" value="1"/>
</dbReference>
<feature type="transmembrane region" description="Helical" evidence="3">
    <location>
        <begin position="12"/>
        <end position="33"/>
    </location>
</feature>
<evidence type="ECO:0000259" key="4">
    <source>
        <dbReference type="PROSITE" id="PS50887"/>
    </source>
</evidence>
<dbReference type="KEGG" id="saqt:GJV85_11930"/>
<evidence type="ECO:0000256" key="3">
    <source>
        <dbReference type="SAM" id="Phobius"/>
    </source>
</evidence>
<reference evidence="5" key="1">
    <citation type="submission" date="2019-11" db="EMBL/GenBank/DDBJ databases">
        <authorList>
            <person name="Kojima H."/>
        </authorList>
    </citation>
    <scope>NUCLEOTIDE SEQUENCE</scope>
    <source>
        <strain evidence="5">H1576</strain>
    </source>
</reference>
<dbReference type="GO" id="GO:0052621">
    <property type="term" value="F:diguanylate cyclase activity"/>
    <property type="evidence" value="ECO:0007669"/>
    <property type="project" value="UniProtKB-EC"/>
</dbReference>
<dbReference type="Proteomes" id="UP000671852">
    <property type="component" value="Chromosome"/>
</dbReference>
<dbReference type="InterPro" id="IPR029787">
    <property type="entry name" value="Nucleotide_cyclase"/>
</dbReference>
<name>A0A975B286_9BACT</name>
<dbReference type="EMBL" id="CP046072">
    <property type="protein sequence ID" value="QSZ42793.1"/>
    <property type="molecule type" value="Genomic_DNA"/>
</dbReference>
<comment type="catalytic activity">
    <reaction evidence="2">
        <text>2 GTP = 3',3'-c-di-GMP + 2 diphosphate</text>
        <dbReference type="Rhea" id="RHEA:24898"/>
        <dbReference type="ChEBI" id="CHEBI:33019"/>
        <dbReference type="ChEBI" id="CHEBI:37565"/>
        <dbReference type="ChEBI" id="CHEBI:58805"/>
        <dbReference type="EC" id="2.7.7.65"/>
    </reaction>
</comment>
<evidence type="ECO:0000313" key="6">
    <source>
        <dbReference type="Proteomes" id="UP000671852"/>
    </source>
</evidence>
<dbReference type="Gene3D" id="3.30.70.270">
    <property type="match status" value="1"/>
</dbReference>
<dbReference type="AlphaFoldDB" id="A0A975B286"/>
<dbReference type="InterPro" id="IPR043128">
    <property type="entry name" value="Rev_trsase/Diguanyl_cyclase"/>
</dbReference>
<accession>A0A975B286</accession>
<keyword evidence="3" id="KW-1133">Transmembrane helix</keyword>
<dbReference type="PROSITE" id="PS50887">
    <property type="entry name" value="GGDEF"/>
    <property type="match status" value="1"/>
</dbReference>